<dbReference type="InterPro" id="IPR006076">
    <property type="entry name" value="FAD-dep_OxRdtase"/>
</dbReference>
<dbReference type="Pfam" id="PF01266">
    <property type="entry name" value="DAO"/>
    <property type="match status" value="1"/>
</dbReference>
<dbReference type="EMBL" id="ML993592">
    <property type="protein sequence ID" value="KAF2167753.1"/>
    <property type="molecule type" value="Genomic_DNA"/>
</dbReference>
<dbReference type="GeneID" id="54565722"/>
<feature type="domain" description="FAD dependent oxidoreductase" evidence="2">
    <location>
        <begin position="38"/>
        <end position="416"/>
    </location>
</feature>
<sequence>MYPPAPPQTWRERLPTFPILRTTIIAAAQSSSAPNTRPDTIHLVEASTELFSSASGKSGGFVAEDWFGPATASLGELSFRLHKELAEEFGGRDQWGYSRSTGTSLVDGGDGVEGGDWLAEGGSRAQASGVHEYTGHDTGPSWLKRRKGDTVESLSEPGGVAQVDPLRLCRFLLKQSILQGVRLHHPARAVKVARDTEGNLSGLRVKHSNGSQFKIPCTRLLITAGAWTPRVFDDLFPYASLSIPVTPLAGHSLVVRSPRWTSQHEEEAKGCHAVFTTMSEGRGTFSPEIFSRVGGEIYIAGLNSDSITLPESPEKAVVDEAAVEELKRVAEIFLGQDGTDVSDLEVVREGLCFRPVTRRGVPILTKVSDESLNAAGVGDGGIRTLGSPDGGVYVCAGHGPWGISLGLGTGKVLSELLEGEKLSADVRSLGME</sequence>
<proteinExistence type="predicted"/>
<dbReference type="OrthoDB" id="498204at2759"/>
<dbReference type="GO" id="GO:0005770">
    <property type="term" value="C:late endosome"/>
    <property type="evidence" value="ECO:0007669"/>
    <property type="project" value="TreeGrafter"/>
</dbReference>
<dbReference type="PANTHER" id="PTHR13847">
    <property type="entry name" value="SARCOSINE DEHYDROGENASE-RELATED"/>
    <property type="match status" value="1"/>
</dbReference>
<dbReference type="Gene3D" id="3.50.50.60">
    <property type="entry name" value="FAD/NAD(P)-binding domain"/>
    <property type="match status" value="1"/>
</dbReference>
<gene>
    <name evidence="3" type="ORF">M409DRAFT_53724</name>
</gene>
<organism evidence="3 4">
    <name type="scientific">Zasmidium cellare ATCC 36951</name>
    <dbReference type="NCBI Taxonomy" id="1080233"/>
    <lineage>
        <taxon>Eukaryota</taxon>
        <taxon>Fungi</taxon>
        <taxon>Dikarya</taxon>
        <taxon>Ascomycota</taxon>
        <taxon>Pezizomycotina</taxon>
        <taxon>Dothideomycetes</taxon>
        <taxon>Dothideomycetidae</taxon>
        <taxon>Mycosphaerellales</taxon>
        <taxon>Mycosphaerellaceae</taxon>
        <taxon>Zasmidium</taxon>
    </lineage>
</organism>
<evidence type="ECO:0000313" key="3">
    <source>
        <dbReference type="EMBL" id="KAF2167753.1"/>
    </source>
</evidence>
<dbReference type="InterPro" id="IPR036188">
    <property type="entry name" value="FAD/NAD-bd_sf"/>
</dbReference>
<dbReference type="GO" id="GO:0042147">
    <property type="term" value="P:retrograde transport, endosome to Golgi"/>
    <property type="evidence" value="ECO:0007669"/>
    <property type="project" value="TreeGrafter"/>
</dbReference>
<dbReference type="PANTHER" id="PTHR13847:SF185">
    <property type="entry name" value="FAD DEPENDENT OXIDOREDUCTASE SUPERFAMILY (AFU_ORTHOLOGUE AFUA_3G02360)"/>
    <property type="match status" value="1"/>
</dbReference>
<dbReference type="Proteomes" id="UP000799537">
    <property type="component" value="Unassembled WGS sequence"/>
</dbReference>
<keyword evidence="4" id="KW-1185">Reference proteome</keyword>
<dbReference type="GO" id="GO:0005829">
    <property type="term" value="C:cytosol"/>
    <property type="evidence" value="ECO:0007669"/>
    <property type="project" value="GOC"/>
</dbReference>
<evidence type="ECO:0000313" key="4">
    <source>
        <dbReference type="Proteomes" id="UP000799537"/>
    </source>
</evidence>
<dbReference type="RefSeq" id="XP_033668642.1">
    <property type="nucleotide sequence ID" value="XM_033812450.1"/>
</dbReference>
<protein>
    <recommendedName>
        <fullName evidence="2">FAD dependent oxidoreductase domain-containing protein</fullName>
    </recommendedName>
</protein>
<accession>A0A6A6CMA9</accession>
<evidence type="ECO:0000259" key="2">
    <source>
        <dbReference type="Pfam" id="PF01266"/>
    </source>
</evidence>
<reference evidence="3" key="1">
    <citation type="journal article" date="2020" name="Stud. Mycol.">
        <title>101 Dothideomycetes genomes: a test case for predicting lifestyles and emergence of pathogens.</title>
        <authorList>
            <person name="Haridas S."/>
            <person name="Albert R."/>
            <person name="Binder M."/>
            <person name="Bloem J."/>
            <person name="Labutti K."/>
            <person name="Salamov A."/>
            <person name="Andreopoulos B."/>
            <person name="Baker S."/>
            <person name="Barry K."/>
            <person name="Bills G."/>
            <person name="Bluhm B."/>
            <person name="Cannon C."/>
            <person name="Castanera R."/>
            <person name="Culley D."/>
            <person name="Daum C."/>
            <person name="Ezra D."/>
            <person name="Gonzalez J."/>
            <person name="Henrissat B."/>
            <person name="Kuo A."/>
            <person name="Liang C."/>
            <person name="Lipzen A."/>
            <person name="Lutzoni F."/>
            <person name="Magnuson J."/>
            <person name="Mondo S."/>
            <person name="Nolan M."/>
            <person name="Ohm R."/>
            <person name="Pangilinan J."/>
            <person name="Park H.-J."/>
            <person name="Ramirez L."/>
            <person name="Alfaro M."/>
            <person name="Sun H."/>
            <person name="Tritt A."/>
            <person name="Yoshinaga Y."/>
            <person name="Zwiers L.-H."/>
            <person name="Turgeon B."/>
            <person name="Goodwin S."/>
            <person name="Spatafora J."/>
            <person name="Crous P."/>
            <person name="Grigoriev I."/>
        </authorList>
    </citation>
    <scope>NUCLEOTIDE SEQUENCE</scope>
    <source>
        <strain evidence="3">ATCC 36951</strain>
    </source>
</reference>
<dbReference type="Gene3D" id="3.30.9.10">
    <property type="entry name" value="D-Amino Acid Oxidase, subunit A, domain 2"/>
    <property type="match status" value="1"/>
</dbReference>
<dbReference type="AlphaFoldDB" id="A0A6A6CMA9"/>
<name>A0A6A6CMA9_ZASCE</name>
<dbReference type="SUPFAM" id="SSF51971">
    <property type="entry name" value="Nucleotide-binding domain"/>
    <property type="match status" value="1"/>
</dbReference>
<feature type="region of interest" description="Disordered" evidence="1">
    <location>
        <begin position="125"/>
        <end position="144"/>
    </location>
</feature>
<evidence type="ECO:0000256" key="1">
    <source>
        <dbReference type="SAM" id="MobiDB-lite"/>
    </source>
</evidence>